<evidence type="ECO:0000256" key="10">
    <source>
        <dbReference type="ARBA" id="ARBA00023180"/>
    </source>
</evidence>
<comment type="subcellular location">
    <subcellularLocation>
        <location evidence="1">Cell membrane</location>
        <topology evidence="1">Multi-pass membrane protein</topology>
    </subcellularLocation>
</comment>
<proteinExistence type="inferred from homology"/>
<evidence type="ECO:0000256" key="4">
    <source>
        <dbReference type="ARBA" id="ARBA00022475"/>
    </source>
</evidence>
<keyword evidence="16" id="KW-1185">Reference proteome</keyword>
<keyword evidence="8 13" id="KW-0472">Membrane</keyword>
<keyword evidence="12" id="KW-0407">Ion channel</keyword>
<evidence type="ECO:0000256" key="13">
    <source>
        <dbReference type="SAM" id="Phobius"/>
    </source>
</evidence>
<dbReference type="OrthoDB" id="6419232at2759"/>
<dbReference type="PANTHER" id="PTHR42643:SF24">
    <property type="entry name" value="IONOTROPIC RECEPTOR 60A"/>
    <property type="match status" value="1"/>
</dbReference>
<dbReference type="AlphaFoldDB" id="A0A8X6IIK1"/>
<dbReference type="InterPro" id="IPR019594">
    <property type="entry name" value="Glu/Gly-bd"/>
</dbReference>
<feature type="domain" description="Ionotropic glutamate receptor L-glutamate and glycine-binding" evidence="14">
    <location>
        <begin position="24"/>
        <end position="80"/>
    </location>
</feature>
<evidence type="ECO:0000256" key="9">
    <source>
        <dbReference type="ARBA" id="ARBA00023170"/>
    </source>
</evidence>
<keyword evidence="3" id="KW-0813">Transport</keyword>
<dbReference type="Proteomes" id="UP000887116">
    <property type="component" value="Unassembled WGS sequence"/>
</dbReference>
<sequence length="411" mass="47083">MKELKFPSELNVGSLDIERIFEFPTYKDGDNKPRGAEGRLLEVLSQALHFRYNLIKPEDKQWGSESKNGTWSGLIGLVSSGKADVALCFIGASNDRKRVVDFTESYTSNDLTFATHFPRMLHRAYVYMYPFDIATWLGILTVLLFMPFMFRLLGTTQSSYSYLVMKLLGTIFNQAVEKERFNNLILLGSWWYFASLISAGYAAVLASFLTIPMYSTHVRDFKELSKAVKHEEYKVFAPKGTAIIPVLRSNGKEYMNFIADQVEKNDWFVTSDKYMNEDNFQEKTALLGVTLMLNFRFGREPLATKFLSQDVCLKLPVVMVVNKNFCCKSMIDTAIKKINHAGLYKRIVDDELYKAWFRATKEDSDLEAYHALTIDDISGALILLLAGYCLSLNVFIAEIVYSHFFKMYFVV</sequence>
<dbReference type="SUPFAM" id="SSF53850">
    <property type="entry name" value="Periplasmic binding protein-like II"/>
    <property type="match status" value="1"/>
</dbReference>
<keyword evidence="11" id="KW-1071">Ligand-gated ion channel</keyword>
<keyword evidence="4" id="KW-1003">Cell membrane</keyword>
<evidence type="ECO:0000256" key="12">
    <source>
        <dbReference type="ARBA" id="ARBA00023303"/>
    </source>
</evidence>
<evidence type="ECO:0000259" key="14">
    <source>
        <dbReference type="SMART" id="SM00918"/>
    </source>
</evidence>
<evidence type="ECO:0000256" key="6">
    <source>
        <dbReference type="ARBA" id="ARBA00022989"/>
    </source>
</evidence>
<feature type="transmembrane region" description="Helical" evidence="13">
    <location>
        <begin position="190"/>
        <end position="214"/>
    </location>
</feature>
<name>A0A8X6IIK1_TRICU</name>
<comment type="caution">
    <text evidence="15">The sequence shown here is derived from an EMBL/GenBank/DDBJ whole genome shotgun (WGS) entry which is preliminary data.</text>
</comment>
<keyword evidence="5 13" id="KW-0812">Transmembrane</keyword>
<accession>A0A8X6IIK1</accession>
<organism evidence="15 16">
    <name type="scientific">Trichonephila clavata</name>
    <name type="common">Joro spider</name>
    <name type="synonym">Nephila clavata</name>
    <dbReference type="NCBI Taxonomy" id="2740835"/>
    <lineage>
        <taxon>Eukaryota</taxon>
        <taxon>Metazoa</taxon>
        <taxon>Ecdysozoa</taxon>
        <taxon>Arthropoda</taxon>
        <taxon>Chelicerata</taxon>
        <taxon>Arachnida</taxon>
        <taxon>Araneae</taxon>
        <taxon>Araneomorphae</taxon>
        <taxon>Entelegynae</taxon>
        <taxon>Araneoidea</taxon>
        <taxon>Nephilidae</taxon>
        <taxon>Trichonephila</taxon>
    </lineage>
</organism>
<comment type="similarity">
    <text evidence="2">Belongs to the glutamate-gated ion channel (TC 1.A.10.1) family.</text>
</comment>
<dbReference type="InterPro" id="IPR052192">
    <property type="entry name" value="Insect_Ionotropic_Sensory_Rcpt"/>
</dbReference>
<feature type="transmembrane region" description="Helical" evidence="13">
    <location>
        <begin position="380"/>
        <end position="401"/>
    </location>
</feature>
<evidence type="ECO:0000313" key="15">
    <source>
        <dbReference type="EMBL" id="GFQ77850.1"/>
    </source>
</evidence>
<dbReference type="Gene3D" id="3.40.190.10">
    <property type="entry name" value="Periplasmic binding protein-like II"/>
    <property type="match status" value="1"/>
</dbReference>
<keyword evidence="9 15" id="KW-0675">Receptor</keyword>
<dbReference type="Gene3D" id="1.10.287.70">
    <property type="match status" value="1"/>
</dbReference>
<dbReference type="InterPro" id="IPR001320">
    <property type="entry name" value="Iontro_rcpt_C"/>
</dbReference>
<reference evidence="15" key="1">
    <citation type="submission" date="2020-07" db="EMBL/GenBank/DDBJ databases">
        <title>Multicomponent nature underlies the extraordinary mechanical properties of spider dragline silk.</title>
        <authorList>
            <person name="Kono N."/>
            <person name="Nakamura H."/>
            <person name="Mori M."/>
            <person name="Yoshida Y."/>
            <person name="Ohtoshi R."/>
            <person name="Malay A.D."/>
            <person name="Moran D.A.P."/>
            <person name="Tomita M."/>
            <person name="Numata K."/>
            <person name="Arakawa K."/>
        </authorList>
    </citation>
    <scope>NUCLEOTIDE SEQUENCE</scope>
</reference>
<evidence type="ECO:0000256" key="5">
    <source>
        <dbReference type="ARBA" id="ARBA00022692"/>
    </source>
</evidence>
<dbReference type="PANTHER" id="PTHR42643">
    <property type="entry name" value="IONOTROPIC RECEPTOR 20A-RELATED"/>
    <property type="match status" value="1"/>
</dbReference>
<feature type="transmembrane region" description="Helical" evidence="13">
    <location>
        <begin position="126"/>
        <end position="150"/>
    </location>
</feature>
<keyword evidence="10" id="KW-0325">Glycoprotein</keyword>
<dbReference type="GO" id="GO:0050906">
    <property type="term" value="P:detection of stimulus involved in sensory perception"/>
    <property type="evidence" value="ECO:0007669"/>
    <property type="project" value="UniProtKB-ARBA"/>
</dbReference>
<evidence type="ECO:0000256" key="1">
    <source>
        <dbReference type="ARBA" id="ARBA00004651"/>
    </source>
</evidence>
<dbReference type="Pfam" id="PF10613">
    <property type="entry name" value="Lig_chan-Glu_bd"/>
    <property type="match status" value="1"/>
</dbReference>
<evidence type="ECO:0000256" key="8">
    <source>
        <dbReference type="ARBA" id="ARBA00023136"/>
    </source>
</evidence>
<protein>
    <submittedName>
        <fullName evidence="15">Glutamate receptor ionotropic, delta-1</fullName>
    </submittedName>
</protein>
<keyword evidence="7" id="KW-0406">Ion transport</keyword>
<keyword evidence="6 13" id="KW-1133">Transmembrane helix</keyword>
<dbReference type="GO" id="GO:0005886">
    <property type="term" value="C:plasma membrane"/>
    <property type="evidence" value="ECO:0007669"/>
    <property type="project" value="UniProtKB-SubCell"/>
</dbReference>
<dbReference type="GO" id="GO:0015276">
    <property type="term" value="F:ligand-gated monoatomic ion channel activity"/>
    <property type="evidence" value="ECO:0007669"/>
    <property type="project" value="InterPro"/>
</dbReference>
<dbReference type="EMBL" id="BMAO01011930">
    <property type="protein sequence ID" value="GFQ77850.1"/>
    <property type="molecule type" value="Genomic_DNA"/>
</dbReference>
<dbReference type="SMART" id="SM00918">
    <property type="entry name" value="Lig_chan-Glu_bd"/>
    <property type="match status" value="1"/>
</dbReference>
<evidence type="ECO:0000313" key="16">
    <source>
        <dbReference type="Proteomes" id="UP000887116"/>
    </source>
</evidence>
<evidence type="ECO:0000256" key="7">
    <source>
        <dbReference type="ARBA" id="ARBA00023065"/>
    </source>
</evidence>
<evidence type="ECO:0000256" key="2">
    <source>
        <dbReference type="ARBA" id="ARBA00008685"/>
    </source>
</evidence>
<evidence type="ECO:0000256" key="11">
    <source>
        <dbReference type="ARBA" id="ARBA00023286"/>
    </source>
</evidence>
<dbReference type="Pfam" id="PF00060">
    <property type="entry name" value="Lig_chan"/>
    <property type="match status" value="1"/>
</dbReference>
<gene>
    <name evidence="15" type="primary">GRID1_2</name>
    <name evidence="15" type="ORF">TNCT_531691</name>
</gene>
<evidence type="ECO:0000256" key="3">
    <source>
        <dbReference type="ARBA" id="ARBA00022448"/>
    </source>
</evidence>